<evidence type="ECO:0000256" key="1">
    <source>
        <dbReference type="ARBA" id="ARBA00001946"/>
    </source>
</evidence>
<dbReference type="PANTHER" id="PTHR44757:SF2">
    <property type="entry name" value="BIOFILM ARCHITECTURE MAINTENANCE PROTEIN MBAA"/>
    <property type="match status" value="1"/>
</dbReference>
<evidence type="ECO:0000259" key="5">
    <source>
        <dbReference type="PROSITE" id="PS50112"/>
    </source>
</evidence>
<keyword evidence="3" id="KW-0973">c-di-GMP</keyword>
<dbReference type="PANTHER" id="PTHR44757">
    <property type="entry name" value="DIGUANYLATE CYCLASE DGCP"/>
    <property type="match status" value="1"/>
</dbReference>
<dbReference type="CDD" id="cd01948">
    <property type="entry name" value="EAL"/>
    <property type="match status" value="1"/>
</dbReference>
<dbReference type="Proteomes" id="UP000004491">
    <property type="component" value="Unassembled WGS sequence"/>
</dbReference>
<dbReference type="SMART" id="SM00052">
    <property type="entry name" value="EAL"/>
    <property type="match status" value="1"/>
</dbReference>
<dbReference type="NCBIfam" id="TIGR00254">
    <property type="entry name" value="GGDEF"/>
    <property type="match status" value="1"/>
</dbReference>
<dbReference type="GO" id="GO:0071111">
    <property type="term" value="F:cyclic-guanylate-specific phosphodiesterase activity"/>
    <property type="evidence" value="ECO:0007669"/>
    <property type="project" value="UniProtKB-EC"/>
</dbReference>
<keyword evidence="9" id="KW-1185">Reference proteome</keyword>
<evidence type="ECO:0000313" key="8">
    <source>
        <dbReference type="EMBL" id="EGV52378.1"/>
    </source>
</evidence>
<dbReference type="SUPFAM" id="SSF55073">
    <property type="entry name" value="Nucleotide cyclase"/>
    <property type="match status" value="1"/>
</dbReference>
<dbReference type="InterPro" id="IPR052155">
    <property type="entry name" value="Biofilm_reg_signaling"/>
</dbReference>
<dbReference type="InterPro" id="IPR001633">
    <property type="entry name" value="EAL_dom"/>
</dbReference>
<dbReference type="SUPFAM" id="SSF55785">
    <property type="entry name" value="PYP-like sensor domain (PAS domain)"/>
    <property type="match status" value="1"/>
</dbReference>
<evidence type="ECO:0000259" key="7">
    <source>
        <dbReference type="PROSITE" id="PS50887"/>
    </source>
</evidence>
<comment type="catalytic activity">
    <reaction evidence="4">
        <text>3',3'-c-di-GMP + H2O = 5'-phosphoguanylyl(3'-&gt;5')guanosine + H(+)</text>
        <dbReference type="Rhea" id="RHEA:24902"/>
        <dbReference type="ChEBI" id="CHEBI:15377"/>
        <dbReference type="ChEBI" id="CHEBI:15378"/>
        <dbReference type="ChEBI" id="CHEBI:58754"/>
        <dbReference type="ChEBI" id="CHEBI:58805"/>
        <dbReference type="EC" id="3.1.4.52"/>
    </reaction>
    <physiologicalReaction direction="left-to-right" evidence="4">
        <dbReference type="Rhea" id="RHEA:24903"/>
    </physiologicalReaction>
</comment>
<name>G2DAF8_9GAMM</name>
<dbReference type="InterPro" id="IPR043128">
    <property type="entry name" value="Rev_trsase/Diguanyl_cyclase"/>
</dbReference>
<dbReference type="PROSITE" id="PS50887">
    <property type="entry name" value="GGDEF"/>
    <property type="match status" value="1"/>
</dbReference>
<dbReference type="CDD" id="cd00130">
    <property type="entry name" value="PAS"/>
    <property type="match status" value="1"/>
</dbReference>
<comment type="cofactor">
    <cofactor evidence="1">
        <name>Mg(2+)</name>
        <dbReference type="ChEBI" id="CHEBI:18420"/>
    </cofactor>
</comment>
<organism evidence="8 9">
    <name type="scientific">endosymbiont of Riftia pachyptila</name>
    <name type="common">vent Ph05</name>
    <dbReference type="NCBI Taxonomy" id="1048808"/>
    <lineage>
        <taxon>Bacteria</taxon>
        <taxon>Pseudomonadati</taxon>
        <taxon>Pseudomonadota</taxon>
        <taxon>Gammaproteobacteria</taxon>
        <taxon>sulfur-oxidizing symbionts</taxon>
    </lineage>
</organism>
<comment type="caution">
    <text evidence="8">The sequence shown here is derived from an EMBL/GenBank/DDBJ whole genome shotgun (WGS) entry which is preliminary data.</text>
</comment>
<evidence type="ECO:0000259" key="6">
    <source>
        <dbReference type="PROSITE" id="PS50883"/>
    </source>
</evidence>
<accession>G2DAF8</accession>
<evidence type="ECO:0000256" key="3">
    <source>
        <dbReference type="ARBA" id="ARBA00022636"/>
    </source>
</evidence>
<dbReference type="EMBL" id="AFOC01000010">
    <property type="protein sequence ID" value="EGV52378.1"/>
    <property type="molecule type" value="Genomic_DNA"/>
</dbReference>
<dbReference type="InterPro" id="IPR000014">
    <property type="entry name" value="PAS"/>
</dbReference>
<proteinExistence type="predicted"/>
<dbReference type="CDD" id="cd01949">
    <property type="entry name" value="GGDEF"/>
    <property type="match status" value="1"/>
</dbReference>
<dbReference type="Gene3D" id="3.20.20.450">
    <property type="entry name" value="EAL domain"/>
    <property type="match status" value="1"/>
</dbReference>
<dbReference type="InterPro" id="IPR035965">
    <property type="entry name" value="PAS-like_dom_sf"/>
</dbReference>
<dbReference type="AlphaFoldDB" id="G2DAF8"/>
<dbReference type="Gene3D" id="3.30.450.20">
    <property type="entry name" value="PAS domain"/>
    <property type="match status" value="1"/>
</dbReference>
<dbReference type="Pfam" id="PF08448">
    <property type="entry name" value="PAS_4"/>
    <property type="match status" value="1"/>
</dbReference>
<dbReference type="InterPro" id="IPR035919">
    <property type="entry name" value="EAL_sf"/>
</dbReference>
<dbReference type="NCBIfam" id="TIGR00229">
    <property type="entry name" value="sensory_box"/>
    <property type="match status" value="1"/>
</dbReference>
<dbReference type="PROSITE" id="PS50112">
    <property type="entry name" value="PAS"/>
    <property type="match status" value="1"/>
</dbReference>
<protein>
    <recommendedName>
        <fullName evidence="2">cyclic-guanylate-specific phosphodiesterase</fullName>
        <ecNumber evidence="2">3.1.4.52</ecNumber>
    </recommendedName>
</protein>
<dbReference type="GO" id="GO:0071732">
    <property type="term" value="P:cellular response to nitric oxide"/>
    <property type="evidence" value="ECO:0007669"/>
    <property type="project" value="UniProtKB-ARBA"/>
</dbReference>
<gene>
    <name evidence="8" type="ORF">Rifp1Sym_aj00080</name>
</gene>
<dbReference type="SMART" id="SM00267">
    <property type="entry name" value="GGDEF"/>
    <property type="match status" value="1"/>
</dbReference>
<dbReference type="InterPro" id="IPR013656">
    <property type="entry name" value="PAS_4"/>
</dbReference>
<dbReference type="PROSITE" id="PS50883">
    <property type="entry name" value="EAL"/>
    <property type="match status" value="1"/>
</dbReference>
<evidence type="ECO:0000313" key="9">
    <source>
        <dbReference type="Proteomes" id="UP000004491"/>
    </source>
</evidence>
<dbReference type="InterPro" id="IPR000160">
    <property type="entry name" value="GGDEF_dom"/>
</dbReference>
<evidence type="ECO:0000256" key="4">
    <source>
        <dbReference type="ARBA" id="ARBA00051114"/>
    </source>
</evidence>
<dbReference type="Gene3D" id="3.30.70.270">
    <property type="match status" value="1"/>
</dbReference>
<sequence>MGKVNEELHRLLTRQLRKLSLSPDQPPEPASWQELLSRIDQAYHDADQDRYTLERSLTLSSEEMQALYQRQKSSYETRLHAIVGALHDLLFLNDEDGLYLEVLTARNDLLYRPAEEIKGKTIHDIFPPEMAEQFLSTIHKALQSQTLQVIEYNLNIPSGSDWFEARIMPTELMVNGKQTVICLVRDISELRRSREALKHMATHDPLTGQANRKLFEERLDQALSRATRTGHAGTVMFLDLDRFKIINDSLGHAVGDELLKQVTGRLKEVCRTEDTIARLGGDEFALLIEDIDSKADAEHIADKILQRFSAPFFVQGHDLDITASIGITLFPLHGNDGSELIRQADATMYSAKNAGRNCYRLFNHAISQRDQAAFGLERQLRRAIVNEELFLEYQPQFRLSDGQLTGLEALVRWRSPGRGLIPPGEFIPIAETSGLIDEIGLWVFHSACEQAAAWDKEELEYCRLAINISRRQLMHNHLGHSLAEVLAATGARASRLECEITESAVIEEASVASHNLLAMSQLGLQLAIDDFGTGHASLANLKRFPLNRLKIDRTFVNDVGRDPDDEAIIRATVYLAHGLGLEVIAEGVENEIQKGFLRETGCDEIQGYLCGRPMPVEQATALLRKD</sequence>
<dbReference type="SUPFAM" id="SSF141868">
    <property type="entry name" value="EAL domain-like"/>
    <property type="match status" value="1"/>
</dbReference>
<dbReference type="InterPro" id="IPR029787">
    <property type="entry name" value="Nucleotide_cyclase"/>
</dbReference>
<dbReference type="EC" id="3.1.4.52" evidence="2"/>
<dbReference type="FunFam" id="3.20.20.450:FF:000001">
    <property type="entry name" value="Cyclic di-GMP phosphodiesterase yahA"/>
    <property type="match status" value="1"/>
</dbReference>
<reference evidence="8" key="1">
    <citation type="journal article" date="2011" name="ISME J.">
        <title>The endosymbionts of the deep-sea tubeworms Riftia pachyptila and Tevnia jerichonana share an identical physiology as revealed by proteogenomic analyses.</title>
        <authorList>
            <person name="Gardebrecht A."/>
            <person name="Markert S."/>
            <person name="Felbeck H."/>
            <person name="Thuermer A."/>
            <person name="Albrecht D."/>
            <person name="Wollherr A."/>
            <person name="Kabisch J."/>
            <person name="Lehmann R."/>
            <person name="Daniel R."/>
            <person name="Liesegang H."/>
            <person name="Hecker M."/>
            <person name="Sievert S.M."/>
            <person name="Schweder T."/>
        </authorList>
    </citation>
    <scope>NUCLEOTIDE SEQUENCE [LARGE SCALE GENOMIC DNA]</scope>
</reference>
<dbReference type="FunFam" id="3.30.70.270:FF:000001">
    <property type="entry name" value="Diguanylate cyclase domain protein"/>
    <property type="match status" value="1"/>
</dbReference>
<dbReference type="Pfam" id="PF00990">
    <property type="entry name" value="GGDEF"/>
    <property type="match status" value="1"/>
</dbReference>
<feature type="domain" description="PAS" evidence="5">
    <location>
        <begin position="75"/>
        <end position="145"/>
    </location>
</feature>
<evidence type="ECO:0000256" key="2">
    <source>
        <dbReference type="ARBA" id="ARBA00012282"/>
    </source>
</evidence>
<feature type="domain" description="GGDEF" evidence="7">
    <location>
        <begin position="231"/>
        <end position="364"/>
    </location>
</feature>
<dbReference type="Pfam" id="PF00563">
    <property type="entry name" value="EAL"/>
    <property type="match status" value="1"/>
</dbReference>
<feature type="domain" description="EAL" evidence="6">
    <location>
        <begin position="373"/>
        <end position="626"/>
    </location>
</feature>